<dbReference type="EnsemblPlants" id="AET00924">
    <property type="protein sequence ID" value="AET00924"/>
    <property type="gene ID" value="MTR_5g097460"/>
</dbReference>
<accession>G7KEP9</accession>
<dbReference type="KEGG" id="mtr:11434877"/>
<dbReference type="Proteomes" id="UP000002051">
    <property type="component" value="Chromosome 5"/>
</dbReference>
<reference evidence="8" key="5">
    <citation type="journal article" date="2018" name="Nat. Plants">
        <title>Whole-genome landscape of Medicago truncatula symbiotic genes.</title>
        <authorList>
            <person name="Pecrix Y."/>
            <person name="Gamas P."/>
            <person name="Carrere S."/>
        </authorList>
    </citation>
    <scope>NUCLEOTIDE SEQUENCE</scope>
    <source>
        <tissue evidence="8">Leaves</tissue>
    </source>
</reference>
<dbReference type="Proteomes" id="UP000265566">
    <property type="component" value="Chromosome 5"/>
</dbReference>
<reference evidence="9" key="3">
    <citation type="submission" date="2015-04" db="UniProtKB">
        <authorList>
            <consortium name="EnsemblPlants"/>
        </authorList>
    </citation>
    <scope>IDENTIFICATION</scope>
    <source>
        <strain evidence="9">cv. Jemalong A17</strain>
    </source>
</reference>
<dbReference type="GO" id="GO:0009506">
    <property type="term" value="C:plasmodesma"/>
    <property type="evidence" value="ECO:0000318"/>
    <property type="project" value="GO_Central"/>
</dbReference>
<keyword evidence="5 6" id="KW-0472">Membrane</keyword>
<dbReference type="EMBL" id="PSQE01000005">
    <property type="protein sequence ID" value="RHN58121.1"/>
    <property type="molecule type" value="Genomic_DNA"/>
</dbReference>
<feature type="transmembrane region" description="Helical" evidence="6">
    <location>
        <begin position="49"/>
        <end position="73"/>
    </location>
</feature>
<dbReference type="GO" id="GO:0009734">
    <property type="term" value="P:auxin-activated signaling pathway"/>
    <property type="evidence" value="ECO:0007669"/>
    <property type="project" value="InterPro"/>
</dbReference>
<keyword evidence="10" id="KW-1185">Reference proteome</keyword>
<reference evidence="11" key="4">
    <citation type="journal article" date="2018" name="Nat. Plants">
        <title>Whole-genome landscape of Medicago truncatula symbiotic genes.</title>
        <authorList>
            <person name="Pecrix Y."/>
            <person name="Staton S.E."/>
            <person name="Sallet E."/>
            <person name="Lelandais-Briere C."/>
            <person name="Moreau S."/>
            <person name="Carrere S."/>
            <person name="Blein T."/>
            <person name="Jardinaud M.F."/>
            <person name="Latrasse D."/>
            <person name="Zouine M."/>
            <person name="Zahm M."/>
            <person name="Kreplak J."/>
            <person name="Mayjonade B."/>
            <person name="Satge C."/>
            <person name="Perez M."/>
            <person name="Cauet S."/>
            <person name="Marande W."/>
            <person name="Chantry-Darmon C."/>
            <person name="Lopez-Roques C."/>
            <person name="Bouchez O."/>
            <person name="Berard A."/>
            <person name="Debelle F."/>
            <person name="Munos S."/>
            <person name="Bendahmane A."/>
            <person name="Berges H."/>
            <person name="Niebel A."/>
            <person name="Buitink J."/>
            <person name="Frugier F."/>
            <person name="Benhamed M."/>
            <person name="Crespi M."/>
            <person name="Gouzy J."/>
            <person name="Gamas P."/>
        </authorList>
    </citation>
    <scope>NUCLEOTIDE SEQUENCE [LARGE SCALE GENOMIC DNA]</scope>
    <source>
        <strain evidence="11">cv. Jemalong A17</strain>
    </source>
</reference>
<feature type="transmembrane region" description="Helical" evidence="6">
    <location>
        <begin position="259"/>
        <end position="286"/>
    </location>
</feature>
<dbReference type="GO" id="GO:0005886">
    <property type="term" value="C:plasma membrane"/>
    <property type="evidence" value="ECO:0000318"/>
    <property type="project" value="GO_Central"/>
</dbReference>
<evidence type="ECO:0000256" key="4">
    <source>
        <dbReference type="ARBA" id="ARBA00022989"/>
    </source>
</evidence>
<evidence type="ECO:0000313" key="8">
    <source>
        <dbReference type="EMBL" id="RHN58121.1"/>
    </source>
</evidence>
<evidence type="ECO:0000313" key="7">
    <source>
        <dbReference type="EMBL" id="AET00924.1"/>
    </source>
</evidence>
<dbReference type="Pfam" id="PF00335">
    <property type="entry name" value="Tetraspanin"/>
    <property type="match status" value="1"/>
</dbReference>
<evidence type="ECO:0000313" key="10">
    <source>
        <dbReference type="Proteomes" id="UP000002051"/>
    </source>
</evidence>
<evidence type="ECO:0000256" key="6">
    <source>
        <dbReference type="SAM" id="Phobius"/>
    </source>
</evidence>
<evidence type="ECO:0000313" key="9">
    <source>
        <dbReference type="EnsemblPlants" id="AET00924"/>
    </source>
</evidence>
<evidence type="ECO:0000256" key="3">
    <source>
        <dbReference type="ARBA" id="ARBA00022692"/>
    </source>
</evidence>
<keyword evidence="3 6" id="KW-0812">Transmembrane</keyword>
<dbReference type="HOGENOM" id="CLU_875420_0_0_1"/>
<comment type="subcellular location">
    <subcellularLocation>
        <location evidence="1">Membrane</location>
        <topology evidence="1">Multi-pass membrane protein</topology>
    </subcellularLocation>
</comment>
<evidence type="ECO:0000256" key="2">
    <source>
        <dbReference type="ARBA" id="ARBA00006840"/>
    </source>
</evidence>
<dbReference type="OrthoDB" id="761290at2759"/>
<dbReference type="InterPro" id="IPR018499">
    <property type="entry name" value="Tetraspanin/Peripherin"/>
</dbReference>
<name>G7KEP9_MEDTR</name>
<reference evidence="7 10" key="2">
    <citation type="journal article" date="2014" name="BMC Genomics">
        <title>An improved genome release (version Mt4.0) for the model legume Medicago truncatula.</title>
        <authorList>
            <person name="Tang H."/>
            <person name="Krishnakumar V."/>
            <person name="Bidwell S."/>
            <person name="Rosen B."/>
            <person name="Chan A."/>
            <person name="Zhou S."/>
            <person name="Gentzbittel L."/>
            <person name="Childs K.L."/>
            <person name="Yandell M."/>
            <person name="Gundlach H."/>
            <person name="Mayer K.F."/>
            <person name="Schwartz D.C."/>
            <person name="Town C.D."/>
        </authorList>
    </citation>
    <scope>GENOME REANNOTATION</scope>
    <source>
        <strain evidence="9 10">cv. Jemalong A17</strain>
    </source>
</reference>
<dbReference type="eggNOG" id="ENOG502QQQH">
    <property type="taxonomic scope" value="Eukaryota"/>
</dbReference>
<keyword evidence="4 6" id="KW-1133">Transmembrane helix</keyword>
<feature type="transmembrane region" description="Helical" evidence="6">
    <location>
        <begin position="120"/>
        <end position="142"/>
    </location>
</feature>
<dbReference type="OMA" id="HWIGAIN"/>
<protein>
    <submittedName>
        <fullName evidence="8">Putative tetraspanin/Peripherin</fullName>
    </submittedName>
    <submittedName>
        <fullName evidence="7">Tetraspanin family protein</fullName>
    </submittedName>
</protein>
<reference evidence="7 10" key="1">
    <citation type="journal article" date="2011" name="Nature">
        <title>The Medicago genome provides insight into the evolution of rhizobial symbioses.</title>
        <authorList>
            <person name="Young N.D."/>
            <person name="Debelle F."/>
            <person name="Oldroyd G.E."/>
            <person name="Geurts R."/>
            <person name="Cannon S.B."/>
            <person name="Udvardi M.K."/>
            <person name="Benedito V.A."/>
            <person name="Mayer K.F."/>
            <person name="Gouzy J."/>
            <person name="Schoof H."/>
            <person name="Van de Peer Y."/>
            <person name="Proost S."/>
            <person name="Cook D.R."/>
            <person name="Meyers B.C."/>
            <person name="Spannagl M."/>
            <person name="Cheung F."/>
            <person name="De Mita S."/>
            <person name="Krishnakumar V."/>
            <person name="Gundlach H."/>
            <person name="Zhou S."/>
            <person name="Mudge J."/>
            <person name="Bharti A.K."/>
            <person name="Murray J.D."/>
            <person name="Naoumkina M.A."/>
            <person name="Rosen B."/>
            <person name="Silverstein K.A."/>
            <person name="Tang H."/>
            <person name="Rombauts S."/>
            <person name="Zhao P.X."/>
            <person name="Zhou P."/>
            <person name="Barbe V."/>
            <person name="Bardou P."/>
            <person name="Bechner M."/>
            <person name="Bellec A."/>
            <person name="Berger A."/>
            <person name="Berges H."/>
            <person name="Bidwell S."/>
            <person name="Bisseling T."/>
            <person name="Choisne N."/>
            <person name="Couloux A."/>
            <person name="Denny R."/>
            <person name="Deshpande S."/>
            <person name="Dai X."/>
            <person name="Doyle J.J."/>
            <person name="Dudez A.M."/>
            <person name="Farmer A.D."/>
            <person name="Fouteau S."/>
            <person name="Franken C."/>
            <person name="Gibelin C."/>
            <person name="Gish J."/>
            <person name="Goldstein S."/>
            <person name="Gonzalez A.J."/>
            <person name="Green P.J."/>
            <person name="Hallab A."/>
            <person name="Hartog M."/>
            <person name="Hua A."/>
            <person name="Humphray S.J."/>
            <person name="Jeong D.H."/>
            <person name="Jing Y."/>
            <person name="Jocker A."/>
            <person name="Kenton S.M."/>
            <person name="Kim D.J."/>
            <person name="Klee K."/>
            <person name="Lai H."/>
            <person name="Lang C."/>
            <person name="Lin S."/>
            <person name="Macmil S.L."/>
            <person name="Magdelenat G."/>
            <person name="Matthews L."/>
            <person name="McCorrison J."/>
            <person name="Monaghan E.L."/>
            <person name="Mun J.H."/>
            <person name="Najar F.Z."/>
            <person name="Nicholson C."/>
            <person name="Noirot C."/>
            <person name="O'Bleness M."/>
            <person name="Paule C.R."/>
            <person name="Poulain J."/>
            <person name="Prion F."/>
            <person name="Qin B."/>
            <person name="Qu C."/>
            <person name="Retzel E.F."/>
            <person name="Riddle C."/>
            <person name="Sallet E."/>
            <person name="Samain S."/>
            <person name="Samson N."/>
            <person name="Sanders I."/>
            <person name="Saurat O."/>
            <person name="Scarpelli C."/>
            <person name="Schiex T."/>
            <person name="Segurens B."/>
            <person name="Severin A.J."/>
            <person name="Sherrier D.J."/>
            <person name="Shi R."/>
            <person name="Sims S."/>
            <person name="Singer S.R."/>
            <person name="Sinharoy S."/>
            <person name="Sterck L."/>
            <person name="Viollet A."/>
            <person name="Wang B.B."/>
            <person name="Wang K."/>
            <person name="Wang M."/>
            <person name="Wang X."/>
            <person name="Warfsmann J."/>
            <person name="Weissenbach J."/>
            <person name="White D.D."/>
            <person name="White J.D."/>
            <person name="Wiley G.B."/>
            <person name="Wincker P."/>
            <person name="Xing Y."/>
            <person name="Yang L."/>
            <person name="Yao Z."/>
            <person name="Ying F."/>
            <person name="Zhai J."/>
            <person name="Zhou L."/>
            <person name="Zuber A."/>
            <person name="Denarie J."/>
            <person name="Dixon R.A."/>
            <person name="May G.D."/>
            <person name="Schwartz D.C."/>
            <person name="Rogers J."/>
            <person name="Quetier F."/>
            <person name="Town C.D."/>
            <person name="Roe B.A."/>
        </authorList>
    </citation>
    <scope>NUCLEOTIDE SEQUENCE [LARGE SCALE GENOMIC DNA]</scope>
    <source>
        <strain evidence="7">A17</strain>
        <strain evidence="9 10">cv. Jemalong A17</strain>
    </source>
</reference>
<evidence type="ECO:0000313" key="11">
    <source>
        <dbReference type="Proteomes" id="UP000265566"/>
    </source>
</evidence>
<dbReference type="AlphaFoldDB" id="G7KEP9"/>
<gene>
    <name evidence="9" type="primary">11434877</name>
    <name evidence="7" type="ordered locus">MTR_5g097460</name>
    <name evidence="8" type="ORF">MtrunA17_Chr5g0447681</name>
</gene>
<feature type="transmembrane region" description="Helical" evidence="6">
    <location>
        <begin position="93"/>
        <end position="113"/>
    </location>
</feature>
<evidence type="ECO:0000256" key="1">
    <source>
        <dbReference type="ARBA" id="ARBA00004141"/>
    </source>
</evidence>
<organism evidence="7 10">
    <name type="scientific">Medicago truncatula</name>
    <name type="common">Barrel medic</name>
    <name type="synonym">Medicago tribuloides</name>
    <dbReference type="NCBI Taxonomy" id="3880"/>
    <lineage>
        <taxon>Eukaryota</taxon>
        <taxon>Viridiplantae</taxon>
        <taxon>Streptophyta</taxon>
        <taxon>Embryophyta</taxon>
        <taxon>Tracheophyta</taxon>
        <taxon>Spermatophyta</taxon>
        <taxon>Magnoliopsida</taxon>
        <taxon>eudicotyledons</taxon>
        <taxon>Gunneridae</taxon>
        <taxon>Pentapetalae</taxon>
        <taxon>rosids</taxon>
        <taxon>fabids</taxon>
        <taxon>Fabales</taxon>
        <taxon>Fabaceae</taxon>
        <taxon>Papilionoideae</taxon>
        <taxon>50 kb inversion clade</taxon>
        <taxon>NPAAA clade</taxon>
        <taxon>Hologalegina</taxon>
        <taxon>IRL clade</taxon>
        <taxon>Trifolieae</taxon>
        <taxon>Medicago</taxon>
    </lineage>
</organism>
<dbReference type="PaxDb" id="3880-AET00924"/>
<dbReference type="InterPro" id="IPR044991">
    <property type="entry name" value="TET_plant"/>
</dbReference>
<sequence>MDEKTKQFSSFLTSIFRLLSYISPAFKLANNGIKEIDYKQKKQYEDSEFNNILTGVLSLLALMVSIPVLNLGLEAWRTEEVKTACDASYEKHVILFGIFLFVVSLMGFVGACFRSFKILGFYLLILFLAFFFLFYINIFNLVDRYKGDAWMQEKVNNNYSWNRIKSCLQPQQFCGSENRNDFRKSYADHFSPIQNSCCKPSSDCGFTYLNSTTWTKPENVTYTNPDCDAWKNNPNISCFDCQCCKDDVVKLMKSDRDTTNIVCIISLLSMAKMLHIATSAFGYTVLIRIRKYTVFSSSKKIIVPQRVYMNNNLVFNSD</sequence>
<dbReference type="PANTHER" id="PTHR32191">
    <property type="entry name" value="TETRASPANIN-8-RELATED"/>
    <property type="match status" value="1"/>
</dbReference>
<dbReference type="Gramene" id="rna33730">
    <property type="protein sequence ID" value="RHN58121.1"/>
    <property type="gene ID" value="gene33730"/>
</dbReference>
<dbReference type="STRING" id="3880.G7KEP9"/>
<comment type="similarity">
    <text evidence="2">Belongs to the tetraspanin (TM4SF) family.</text>
</comment>
<dbReference type="EMBL" id="CM001221">
    <property type="protein sequence ID" value="AET00924.1"/>
    <property type="molecule type" value="Genomic_DNA"/>
</dbReference>
<evidence type="ECO:0000256" key="5">
    <source>
        <dbReference type="ARBA" id="ARBA00023136"/>
    </source>
</evidence>
<proteinExistence type="inferred from homology"/>